<dbReference type="PANTHER" id="PTHR45726:SF3">
    <property type="entry name" value="LEUKOTRIENE A-4 HYDROLASE"/>
    <property type="match status" value="1"/>
</dbReference>
<dbReference type="OrthoDB" id="9814383at2"/>
<gene>
    <name evidence="4" type="ORF">SAMN04488087_2372</name>
</gene>
<name>A0A1M6WP29_9BACT</name>
<dbReference type="InterPro" id="IPR014782">
    <property type="entry name" value="Peptidase_M1_dom"/>
</dbReference>
<dbReference type="GO" id="GO:0008237">
    <property type="term" value="F:metallopeptidase activity"/>
    <property type="evidence" value="ECO:0007669"/>
    <property type="project" value="InterPro"/>
</dbReference>
<feature type="binding site" evidence="1">
    <location>
        <position position="446"/>
    </location>
    <ligand>
        <name>Zn(2+)</name>
        <dbReference type="ChEBI" id="CHEBI:29105"/>
        <note>catalytic</note>
    </ligand>
</feature>
<feature type="signal peptide" evidence="2">
    <location>
        <begin position="1"/>
        <end position="22"/>
    </location>
</feature>
<dbReference type="InterPro" id="IPR034015">
    <property type="entry name" value="M1_LTA4H"/>
</dbReference>
<proteinExistence type="predicted"/>
<feature type="chain" id="PRO_5013020063" evidence="2">
    <location>
        <begin position="23"/>
        <end position="665"/>
    </location>
</feature>
<dbReference type="RefSeq" id="WP_072716182.1">
    <property type="nucleotide sequence ID" value="NZ_FRAU01000009.1"/>
</dbReference>
<accession>A0A1M6WP29</accession>
<comment type="cofactor">
    <cofactor evidence="1">
        <name>Zn(2+)</name>
        <dbReference type="ChEBI" id="CHEBI:29105"/>
    </cofactor>
    <text evidence="1">Binds 1 zinc ion per subunit.</text>
</comment>
<feature type="binding site" evidence="1">
    <location>
        <position position="427"/>
    </location>
    <ligand>
        <name>Zn(2+)</name>
        <dbReference type="ChEBI" id="CHEBI:29105"/>
        <note>catalytic</note>
    </ligand>
</feature>
<dbReference type="Gene3D" id="1.10.390.10">
    <property type="entry name" value="Neutral Protease Domain 2"/>
    <property type="match status" value="1"/>
</dbReference>
<dbReference type="Proteomes" id="UP000185812">
    <property type="component" value="Unassembled WGS sequence"/>
</dbReference>
<dbReference type="CDD" id="cd09604">
    <property type="entry name" value="M1_APN_like"/>
    <property type="match status" value="1"/>
</dbReference>
<evidence type="ECO:0000256" key="2">
    <source>
        <dbReference type="SAM" id="SignalP"/>
    </source>
</evidence>
<dbReference type="SUPFAM" id="SSF55486">
    <property type="entry name" value="Metalloproteases ('zincins'), catalytic domain"/>
    <property type="match status" value="1"/>
</dbReference>
<evidence type="ECO:0000259" key="3">
    <source>
        <dbReference type="Pfam" id="PF01433"/>
    </source>
</evidence>
<dbReference type="AlphaFoldDB" id="A0A1M6WP29"/>
<dbReference type="InterPro" id="IPR027268">
    <property type="entry name" value="Peptidase_M4/M1_CTD_sf"/>
</dbReference>
<evidence type="ECO:0000313" key="5">
    <source>
        <dbReference type="Proteomes" id="UP000185812"/>
    </source>
</evidence>
<reference evidence="5" key="1">
    <citation type="submission" date="2016-11" db="EMBL/GenBank/DDBJ databases">
        <authorList>
            <person name="Varghese N."/>
            <person name="Submissions S."/>
        </authorList>
    </citation>
    <scope>NUCLEOTIDE SEQUENCE [LARGE SCALE GENOMIC DNA]</scope>
    <source>
        <strain evidence="5">DSM 22212</strain>
    </source>
</reference>
<organism evidence="4 5">
    <name type="scientific">Rhodothermus profundi</name>
    <dbReference type="NCBI Taxonomy" id="633813"/>
    <lineage>
        <taxon>Bacteria</taxon>
        <taxon>Pseudomonadati</taxon>
        <taxon>Rhodothermota</taxon>
        <taxon>Rhodothermia</taxon>
        <taxon>Rhodothermales</taxon>
        <taxon>Rhodothermaceae</taxon>
        <taxon>Rhodothermus</taxon>
    </lineage>
</organism>
<keyword evidence="1" id="KW-0862">Zinc</keyword>
<sequence length="665" mass="75102">MRRAFSVLLSALLLASCTTSRPIEPASSAQAPTLLRPERPLPAPLTLPPSFALAIQRGTRTPDGRPGPNYWQQQARYDLTARIDTAARRLDGEGRILYLNRSPDTLHQLFLELPLNVHAEGVVRNEPAEVTGGVTLHYVAVDGQEAFWPADAPEGAPRYAVNGTRLVIFLPRALAPGDSVQLDFRWSFTIPKRGAGGRMGYDDNLYFLAYWYPHMAVYDDVIGWFTDPFLSRAEFYFGYGDYRITIDAPAGWLVMATGTLENPEEVLAPNVLARMHQAYQSDTPVRIAEPDTDPVTQPGTNGRLQWRFQATNVRDVAFSLVRQAFWEGARTPVGDRDGDGQIDYAHINTFWRPTAPRWAHVTRYQQHAIRYLSQLTGFPYPWPHMTAVEGGGIIGGGMEFPMMTLIGDYNAAGDSALYYVTAHELAHMWIPMIVGVNERRYSWMDEGSTTFAENQARTDFFPGTQPRLIEQESYLMLARMGAEGEIMRRSDYHYSSFAFGIASYSKPAILLEALRGLLGEDVFWRAYRTFIREWAFKHPYPYDLFNTFERVSGQDLDWFWHAWYVETWTLDQAIAAVEPTEGGVRITVEDHGLAPMPVYLTLTLADGSQVQDTIGVDVWLEGRRRVTVTVPTGAAVTRVEIDPERWFPDIDRRNNVWRAPASTGQ</sequence>
<keyword evidence="2" id="KW-0732">Signal</keyword>
<keyword evidence="1" id="KW-0479">Metal-binding</keyword>
<keyword evidence="5" id="KW-1185">Reference proteome</keyword>
<dbReference type="GO" id="GO:0008270">
    <property type="term" value="F:zinc ion binding"/>
    <property type="evidence" value="ECO:0007669"/>
    <property type="project" value="InterPro"/>
</dbReference>
<dbReference type="Pfam" id="PF01433">
    <property type="entry name" value="Peptidase_M1"/>
    <property type="match status" value="1"/>
</dbReference>
<evidence type="ECO:0000313" key="4">
    <source>
        <dbReference type="EMBL" id="SHK95364.1"/>
    </source>
</evidence>
<protein>
    <submittedName>
        <fullName evidence="4">Peptidase family M1</fullName>
    </submittedName>
</protein>
<feature type="domain" description="Peptidase M1 membrane alanine aminopeptidase" evidence="3">
    <location>
        <begin position="366"/>
        <end position="563"/>
    </location>
</feature>
<dbReference type="PANTHER" id="PTHR45726">
    <property type="entry name" value="LEUKOTRIENE A-4 HYDROLASE"/>
    <property type="match status" value="1"/>
</dbReference>
<feature type="binding site" evidence="1">
    <location>
        <position position="423"/>
    </location>
    <ligand>
        <name>Zn(2+)</name>
        <dbReference type="ChEBI" id="CHEBI:29105"/>
        <note>catalytic</note>
    </ligand>
</feature>
<evidence type="ECO:0000256" key="1">
    <source>
        <dbReference type="PIRSR" id="PIRSR634015-3"/>
    </source>
</evidence>
<dbReference type="STRING" id="633813.SAMN04488087_2372"/>
<dbReference type="EMBL" id="FRAU01000009">
    <property type="protein sequence ID" value="SHK95364.1"/>
    <property type="molecule type" value="Genomic_DNA"/>
</dbReference>
<dbReference type="PROSITE" id="PS51257">
    <property type="entry name" value="PROKAR_LIPOPROTEIN"/>
    <property type="match status" value="1"/>
</dbReference>